<accession>A0A7R9HEI3</accession>
<dbReference type="AlphaFoldDB" id="A0A7R9HEI3"/>
<dbReference type="EMBL" id="OC327836">
    <property type="protein sequence ID" value="CAD7416401.1"/>
    <property type="molecule type" value="Genomic_DNA"/>
</dbReference>
<organism evidence="3">
    <name type="scientific">Timema cristinae</name>
    <name type="common">Walking stick</name>
    <dbReference type="NCBI Taxonomy" id="61476"/>
    <lineage>
        <taxon>Eukaryota</taxon>
        <taxon>Metazoa</taxon>
        <taxon>Ecdysozoa</taxon>
        <taxon>Arthropoda</taxon>
        <taxon>Hexapoda</taxon>
        <taxon>Insecta</taxon>
        <taxon>Pterygota</taxon>
        <taxon>Neoptera</taxon>
        <taxon>Polyneoptera</taxon>
        <taxon>Phasmatodea</taxon>
        <taxon>Timematodea</taxon>
        <taxon>Timematoidea</taxon>
        <taxon>Timematidae</taxon>
        <taxon>Timema</taxon>
    </lineage>
</organism>
<sequence>MFRKISLSVLLLALIISTQGRVYTISSSSDSSESSESSKSSESSESSKSSDSSELSDSKELYRLYGGRTIVVYLPASQQETVLNSVVETADKPVTRSQHPALDAANSSTLNNNMAVIWIVSKEFPGRTVR</sequence>
<gene>
    <name evidence="3" type="ORF">TCEB3V08_LOCUS12706</name>
</gene>
<feature type="region of interest" description="Disordered" evidence="1">
    <location>
        <begin position="26"/>
        <end position="57"/>
    </location>
</feature>
<evidence type="ECO:0000256" key="2">
    <source>
        <dbReference type="SAM" id="SignalP"/>
    </source>
</evidence>
<feature type="signal peptide" evidence="2">
    <location>
        <begin position="1"/>
        <end position="20"/>
    </location>
</feature>
<evidence type="ECO:0000313" key="3">
    <source>
        <dbReference type="EMBL" id="CAD7416401.1"/>
    </source>
</evidence>
<protein>
    <submittedName>
        <fullName evidence="3">Uncharacterized protein</fullName>
    </submittedName>
</protein>
<feature type="chain" id="PRO_5030558415" evidence="2">
    <location>
        <begin position="21"/>
        <end position="130"/>
    </location>
</feature>
<feature type="compositionally biased region" description="Low complexity" evidence="1">
    <location>
        <begin position="26"/>
        <end position="55"/>
    </location>
</feature>
<name>A0A7R9HEI3_TIMCR</name>
<proteinExistence type="predicted"/>
<reference evidence="3" key="1">
    <citation type="submission" date="2020-11" db="EMBL/GenBank/DDBJ databases">
        <authorList>
            <person name="Tran Van P."/>
        </authorList>
    </citation>
    <scope>NUCLEOTIDE SEQUENCE</scope>
</reference>
<keyword evidence="2" id="KW-0732">Signal</keyword>
<evidence type="ECO:0000256" key="1">
    <source>
        <dbReference type="SAM" id="MobiDB-lite"/>
    </source>
</evidence>